<feature type="transmembrane region" description="Helical" evidence="7">
    <location>
        <begin position="336"/>
        <end position="354"/>
    </location>
</feature>
<evidence type="ECO:0000256" key="5">
    <source>
        <dbReference type="ARBA" id="ARBA00023065"/>
    </source>
</evidence>
<evidence type="ECO:0000313" key="9">
    <source>
        <dbReference type="EMBL" id="MCM8558264.1"/>
    </source>
</evidence>
<feature type="transmembrane region" description="Helical" evidence="7">
    <location>
        <begin position="100"/>
        <end position="123"/>
    </location>
</feature>
<feature type="transmembrane region" description="Helical" evidence="7">
    <location>
        <begin position="135"/>
        <end position="158"/>
    </location>
</feature>
<feature type="transmembrane region" description="Helical" evidence="7">
    <location>
        <begin position="301"/>
        <end position="324"/>
    </location>
</feature>
<evidence type="ECO:0000256" key="3">
    <source>
        <dbReference type="ARBA" id="ARBA00022692"/>
    </source>
</evidence>
<evidence type="ECO:0000256" key="7">
    <source>
        <dbReference type="SAM" id="Phobius"/>
    </source>
</evidence>
<keyword evidence="10" id="KW-1185">Reference proteome</keyword>
<accession>A0A9X2J2Y9</accession>
<feature type="transmembrane region" description="Helical" evidence="7">
    <location>
        <begin position="65"/>
        <end position="88"/>
    </location>
</feature>
<name>A0A9X2J2Y9_9SPHN</name>
<reference evidence="9" key="1">
    <citation type="submission" date="2022-06" db="EMBL/GenBank/DDBJ databases">
        <title>Sphingomicrobium sedimins sp. nov., a marine bacterium isolated from tidal flat.</title>
        <authorList>
            <person name="Kim C.-H."/>
            <person name="Yoo Y."/>
            <person name="Kim J.-J."/>
        </authorList>
    </citation>
    <scope>NUCLEOTIDE SEQUENCE</scope>
    <source>
        <strain evidence="9">GRR-S6-50</strain>
    </source>
</reference>
<dbReference type="GO" id="GO:0015297">
    <property type="term" value="F:antiporter activity"/>
    <property type="evidence" value="ECO:0007669"/>
    <property type="project" value="InterPro"/>
</dbReference>
<feature type="domain" description="Cation/H+ exchanger transmembrane" evidence="8">
    <location>
        <begin position="26"/>
        <end position="379"/>
    </location>
</feature>
<keyword evidence="5" id="KW-0406">Ion transport</keyword>
<protein>
    <submittedName>
        <fullName evidence="9">Cation:proton antiporter</fullName>
    </submittedName>
</protein>
<dbReference type="GO" id="GO:1902600">
    <property type="term" value="P:proton transmembrane transport"/>
    <property type="evidence" value="ECO:0007669"/>
    <property type="project" value="InterPro"/>
</dbReference>
<dbReference type="Gene3D" id="1.20.1530.20">
    <property type="match status" value="1"/>
</dbReference>
<comment type="subcellular location">
    <subcellularLocation>
        <location evidence="1">Membrane</location>
        <topology evidence="1">Multi-pass membrane protein</topology>
    </subcellularLocation>
</comment>
<evidence type="ECO:0000256" key="6">
    <source>
        <dbReference type="ARBA" id="ARBA00023136"/>
    </source>
</evidence>
<sequence>MSEPTAFLLAMLAIYTLPWLLWRAAGQRSWLPLVVVQIVGGVLAGPAVLGAVFPDAHGALFTPGVLGALGGIASWAVMLFVFVAGLELDLPDAWANRRDTATTAGLALIVPLLIGAATAALVMRDSVWMGVGAARWQFLLGVGLACAVTALPILLLFLERLGILRSPLGQRILRYASLDDLIVWALLAVILVDAEMLGRQAEFATLFALATIAARRLFARANERDRIPLALMWLLVVALGADWAGLHYMVGAFLAGSVLDSDWFGIPVIDEWRDRILTLLMPVFFLSTGLRTRWEMGGMDVIGVALALLAAIVVGKRFGVLLAARILGWAKGEARLIGWLLQTKALIMIIFANIMLDRGVISPTAFTALLLAAVLSTMLAMPMAQRAIAARDADKG</sequence>
<feature type="transmembrane region" description="Helical" evidence="7">
    <location>
        <begin position="29"/>
        <end position="53"/>
    </location>
</feature>
<dbReference type="GO" id="GO:0016020">
    <property type="term" value="C:membrane"/>
    <property type="evidence" value="ECO:0007669"/>
    <property type="project" value="UniProtKB-SubCell"/>
</dbReference>
<dbReference type="AlphaFoldDB" id="A0A9X2J2Y9"/>
<proteinExistence type="predicted"/>
<feature type="transmembrane region" description="Helical" evidence="7">
    <location>
        <begin position="6"/>
        <end position="22"/>
    </location>
</feature>
<feature type="transmembrane region" description="Helical" evidence="7">
    <location>
        <begin position="360"/>
        <end position="381"/>
    </location>
</feature>
<dbReference type="RefSeq" id="WP_252115044.1">
    <property type="nucleotide sequence ID" value="NZ_JAMSHT010000001.1"/>
</dbReference>
<organism evidence="9 10">
    <name type="scientific">Sphingomicrobium sediminis</name>
    <dbReference type="NCBI Taxonomy" id="2950949"/>
    <lineage>
        <taxon>Bacteria</taxon>
        <taxon>Pseudomonadati</taxon>
        <taxon>Pseudomonadota</taxon>
        <taxon>Alphaproteobacteria</taxon>
        <taxon>Sphingomonadales</taxon>
        <taxon>Sphingomonadaceae</taxon>
        <taxon>Sphingomicrobium</taxon>
    </lineage>
</organism>
<keyword evidence="3 7" id="KW-0812">Transmembrane</keyword>
<dbReference type="InterPro" id="IPR006153">
    <property type="entry name" value="Cation/H_exchanger_TM"/>
</dbReference>
<dbReference type="Pfam" id="PF00999">
    <property type="entry name" value="Na_H_Exchanger"/>
    <property type="match status" value="1"/>
</dbReference>
<comment type="caution">
    <text evidence="9">The sequence shown here is derived from an EMBL/GenBank/DDBJ whole genome shotgun (WGS) entry which is preliminary data.</text>
</comment>
<evidence type="ECO:0000256" key="1">
    <source>
        <dbReference type="ARBA" id="ARBA00004141"/>
    </source>
</evidence>
<dbReference type="PANTHER" id="PTHR32468">
    <property type="entry name" value="CATION/H + ANTIPORTER"/>
    <property type="match status" value="1"/>
</dbReference>
<dbReference type="PANTHER" id="PTHR32468:SF0">
    <property type="entry name" value="K(+)_H(+) ANTIPORTER 1"/>
    <property type="match status" value="1"/>
</dbReference>
<dbReference type="InterPro" id="IPR038770">
    <property type="entry name" value="Na+/solute_symporter_sf"/>
</dbReference>
<dbReference type="Proteomes" id="UP001155128">
    <property type="component" value="Unassembled WGS sequence"/>
</dbReference>
<feature type="transmembrane region" description="Helical" evidence="7">
    <location>
        <begin position="231"/>
        <end position="255"/>
    </location>
</feature>
<dbReference type="InterPro" id="IPR050794">
    <property type="entry name" value="CPA2_transporter"/>
</dbReference>
<keyword evidence="2" id="KW-0813">Transport</keyword>
<evidence type="ECO:0000256" key="2">
    <source>
        <dbReference type="ARBA" id="ARBA00022448"/>
    </source>
</evidence>
<dbReference type="EMBL" id="JAMSHT010000001">
    <property type="protein sequence ID" value="MCM8558264.1"/>
    <property type="molecule type" value="Genomic_DNA"/>
</dbReference>
<keyword evidence="6 7" id="KW-0472">Membrane</keyword>
<gene>
    <name evidence="9" type="ORF">NDO55_10590</name>
</gene>
<evidence type="ECO:0000313" key="10">
    <source>
        <dbReference type="Proteomes" id="UP001155128"/>
    </source>
</evidence>
<evidence type="ECO:0000259" key="8">
    <source>
        <dbReference type="Pfam" id="PF00999"/>
    </source>
</evidence>
<evidence type="ECO:0000256" key="4">
    <source>
        <dbReference type="ARBA" id="ARBA00022989"/>
    </source>
</evidence>
<keyword evidence="4 7" id="KW-1133">Transmembrane helix</keyword>